<keyword evidence="7" id="KW-0446">Lipid-binding</keyword>
<evidence type="ECO:0000256" key="5">
    <source>
        <dbReference type="ARBA" id="ARBA00022989"/>
    </source>
</evidence>
<evidence type="ECO:0000256" key="2">
    <source>
        <dbReference type="ARBA" id="ARBA00022448"/>
    </source>
</evidence>
<keyword evidence="4" id="KW-0256">Endoplasmic reticulum</keyword>
<evidence type="ECO:0000256" key="3">
    <source>
        <dbReference type="ARBA" id="ARBA00022692"/>
    </source>
</evidence>
<reference evidence="12" key="1">
    <citation type="submission" date="2025-08" db="UniProtKB">
        <authorList>
            <consortium name="RefSeq"/>
        </authorList>
    </citation>
    <scope>IDENTIFICATION</scope>
</reference>
<accession>A0ABM4CA36</accession>
<dbReference type="InterPro" id="IPR031468">
    <property type="entry name" value="SMP_LBD"/>
</dbReference>
<dbReference type="Proteomes" id="UP001652625">
    <property type="component" value="Chromosome 08"/>
</dbReference>
<keyword evidence="6" id="KW-0445">Lipid transport</keyword>
<gene>
    <name evidence="12" type="primary">LOC100206017</name>
</gene>
<evidence type="ECO:0000256" key="1">
    <source>
        <dbReference type="ARBA" id="ARBA00004586"/>
    </source>
</evidence>
<dbReference type="PROSITE" id="PS51847">
    <property type="entry name" value="SMP"/>
    <property type="match status" value="1"/>
</dbReference>
<evidence type="ECO:0000256" key="4">
    <source>
        <dbReference type="ARBA" id="ARBA00022824"/>
    </source>
</evidence>
<comment type="subcellular location">
    <subcellularLocation>
        <location evidence="1">Endoplasmic reticulum membrane</location>
    </subcellularLocation>
</comment>
<dbReference type="PANTHER" id="PTHR13466">
    <property type="entry name" value="TEX2 PROTEIN-RELATED"/>
    <property type="match status" value="1"/>
</dbReference>
<organism evidence="11 12">
    <name type="scientific">Hydra vulgaris</name>
    <name type="common">Hydra</name>
    <name type="synonym">Hydra attenuata</name>
    <dbReference type="NCBI Taxonomy" id="6087"/>
    <lineage>
        <taxon>Eukaryota</taxon>
        <taxon>Metazoa</taxon>
        <taxon>Cnidaria</taxon>
        <taxon>Hydrozoa</taxon>
        <taxon>Hydroidolina</taxon>
        <taxon>Anthoathecata</taxon>
        <taxon>Aplanulata</taxon>
        <taxon>Hydridae</taxon>
        <taxon>Hydra</taxon>
    </lineage>
</organism>
<dbReference type="PANTHER" id="PTHR13466:SF0">
    <property type="entry name" value="SMP-LTD DOMAIN-CONTAINING PROTEIN"/>
    <property type="match status" value="1"/>
</dbReference>
<dbReference type="CDD" id="cd21675">
    <property type="entry name" value="SMP_TEX2"/>
    <property type="match status" value="1"/>
</dbReference>
<evidence type="ECO:0000256" key="9">
    <source>
        <dbReference type="SAM" id="MobiDB-lite"/>
    </source>
</evidence>
<protein>
    <submittedName>
        <fullName evidence="12">Testis-expressed protein 2 isoform X2</fullName>
    </submittedName>
</protein>
<feature type="domain" description="SMP-LTD" evidence="10">
    <location>
        <begin position="644"/>
        <end position="941"/>
    </location>
</feature>
<keyword evidence="5" id="KW-1133">Transmembrane helix</keyword>
<evidence type="ECO:0000313" key="11">
    <source>
        <dbReference type="Proteomes" id="UP001652625"/>
    </source>
</evidence>
<dbReference type="GeneID" id="100206017"/>
<keyword evidence="11" id="KW-1185">Reference proteome</keyword>
<evidence type="ECO:0000256" key="8">
    <source>
        <dbReference type="ARBA" id="ARBA00023136"/>
    </source>
</evidence>
<dbReference type="InterPro" id="IPR019411">
    <property type="entry name" value="MMM1_dom"/>
</dbReference>
<evidence type="ECO:0000259" key="10">
    <source>
        <dbReference type="PROSITE" id="PS51847"/>
    </source>
</evidence>
<proteinExistence type="predicted"/>
<sequence length="957" mass="110582">MSISMSDLKSFDDEQQQAVNKHMPLKKTFRSLVNINQDSNYSAYKFSNKNQSSNKTHGCDCSKLLDNCHHDVILENKVSKTIDTNIEKPDSLISDNVITDKTKSENIQNSSILNCVSSSFEGYENSDNKNNVNNELLFHKKEETTKTHWLKGQLHNYISKSKEYYNKRLSLDGSDQLHKDDQILNSFKILQNTSEVNFPLSLSTMTTDESHLPLLETSQHTYRNEKSSKSRLFKNQNSSQLRNQIPPDQPPTPKKDKIDNSKAPKSPRLTFSELLSSQNKTVTQNTENSGVVPAGTTNKDLFMSSLEINALTELCVHEDLKDNLYPQQTMNVSFYQLFGFSLIMFAYMMSFYPKLLSGIFTGALISYLYCCFSIIKLCPSIESIQEYRKELKFYFEESAKVVEGINRVPKPEVLLKPKDLKGWLQVADTYWDYLLEKSNLKDAYVAIHENTLYIFMCQYNILGKSDKPLVQPKRNNKGQNGNVIDQDPAFLFEHEYHFDLSKCCFELKPDDLPMRRLWNKKYPMKFSVPIGEFKKRKIKITLEELTSNLNDVLNNCSCDNNKNELILNTEEELFYLFVNTGREKEFWFYRIQLSVFPLKHQVTFDDIKNKCTLDQPAKSYPYYMVELITESEHLMQKNINGKKVEPHLAWLNVFLGRAFWDFWHDNYWIDKLHQKIQSRLSKISTPPFIMDIKLTELNCGHNIPIIHKGSLPVLDEYGVWSDLQVSYKGSFTLTLETQLNVDYYSGLISGIVKENCGNTATKMSDISNDFEDGNENDSVYHDEIPDVYLDAFDSHDSSLEADTTVMSDPRTKAFLESNPGKRLVGLVSWLAKSKIAKRVAETEFAKKAYTRVCEKFRKMPIILRVEIQSLKGNLAVNLPPPPSNRLWFGFRGNPAIFISASPKVGEKQVRLNYLTSWIEKKLKEEFKKYLVLPAMQDFSIKLMDHQLREIYPDRPSS</sequence>
<feature type="compositionally biased region" description="Basic and acidic residues" evidence="9">
    <location>
        <begin position="253"/>
        <end position="262"/>
    </location>
</feature>
<name>A0ABM4CA36_HYDVU</name>
<evidence type="ECO:0000256" key="7">
    <source>
        <dbReference type="ARBA" id="ARBA00023121"/>
    </source>
</evidence>
<keyword evidence="3" id="KW-0812">Transmembrane</keyword>
<dbReference type="RefSeq" id="XP_065658524.1">
    <property type="nucleotide sequence ID" value="XM_065802452.1"/>
</dbReference>
<dbReference type="Pfam" id="PF10296">
    <property type="entry name" value="MMM1"/>
    <property type="match status" value="1"/>
</dbReference>
<keyword evidence="2" id="KW-0813">Transport</keyword>
<keyword evidence="8" id="KW-0472">Membrane</keyword>
<evidence type="ECO:0000313" key="12">
    <source>
        <dbReference type="RefSeq" id="XP_065658524.1"/>
    </source>
</evidence>
<evidence type="ECO:0000256" key="6">
    <source>
        <dbReference type="ARBA" id="ARBA00023055"/>
    </source>
</evidence>
<feature type="region of interest" description="Disordered" evidence="9">
    <location>
        <begin position="221"/>
        <end position="266"/>
    </location>
</feature>
<feature type="compositionally biased region" description="Polar residues" evidence="9">
    <location>
        <begin position="233"/>
        <end position="243"/>
    </location>
</feature>